<proteinExistence type="predicted"/>
<keyword evidence="2" id="KW-1185">Reference proteome</keyword>
<sequence>MCNLLSLSGYVQEAKEISDMMNKLLILDKGEAERRSTINNLISRCHIKWLRDYYVDKITYKEWTDIITEFKKKLNKAK</sequence>
<evidence type="ECO:0000313" key="1">
    <source>
        <dbReference type="EMBL" id="AUX92296.1"/>
    </source>
</evidence>
<dbReference type="OrthoDB" id="6556332at2"/>
<name>A0A2L0ICG0_9GAMM</name>
<dbReference type="KEGG" id="pgz:C2E15_03820"/>
<protein>
    <submittedName>
        <fullName evidence="1">Uncharacterized protein</fullName>
    </submittedName>
</protein>
<organism evidence="1 2">
    <name type="scientific">Mixta gaviniae</name>
    <dbReference type="NCBI Taxonomy" id="665914"/>
    <lineage>
        <taxon>Bacteria</taxon>
        <taxon>Pseudomonadati</taxon>
        <taxon>Pseudomonadota</taxon>
        <taxon>Gammaproteobacteria</taxon>
        <taxon>Enterobacterales</taxon>
        <taxon>Erwiniaceae</taxon>
        <taxon>Mixta</taxon>
    </lineage>
</organism>
<gene>
    <name evidence="1" type="ORF">C2E15_03820</name>
</gene>
<dbReference type="AlphaFoldDB" id="A0A2L0ICG0"/>
<dbReference type="EMBL" id="CP026377">
    <property type="protein sequence ID" value="AUX92296.1"/>
    <property type="molecule type" value="Genomic_DNA"/>
</dbReference>
<reference evidence="1 2" key="1">
    <citation type="submission" date="2018-01" db="EMBL/GenBank/DDBJ databases">
        <title>Complete and assembled Genome of Pantoea gaviniae DSM22758T.</title>
        <authorList>
            <person name="Stevens M.J.A."/>
            <person name="Zurfluh K."/>
            <person name="Stephan R."/>
        </authorList>
    </citation>
    <scope>NUCLEOTIDE SEQUENCE [LARGE SCALE GENOMIC DNA]</scope>
    <source>
        <strain evidence="1 2">DSM 22758</strain>
    </source>
</reference>
<dbReference type="Proteomes" id="UP000238365">
    <property type="component" value="Chromosome"/>
</dbReference>
<evidence type="ECO:0000313" key="2">
    <source>
        <dbReference type="Proteomes" id="UP000238365"/>
    </source>
</evidence>
<accession>A0A2L0ICG0</accession>